<evidence type="ECO:0000313" key="15">
    <source>
        <dbReference type="Proteomes" id="UP001148838"/>
    </source>
</evidence>
<evidence type="ECO:0000256" key="5">
    <source>
        <dbReference type="ARBA" id="ARBA00022617"/>
    </source>
</evidence>
<evidence type="ECO:0000256" key="2">
    <source>
        <dbReference type="ARBA" id="ARBA00004174"/>
    </source>
</evidence>
<proteinExistence type="inferred from homology"/>
<keyword evidence="15" id="KW-1185">Reference proteome</keyword>
<feature type="region of interest" description="Disordered" evidence="13">
    <location>
        <begin position="220"/>
        <end position="241"/>
    </location>
</feature>
<gene>
    <name evidence="14" type="ORF">ANN_08683</name>
</gene>
<keyword evidence="8" id="KW-0492">Microsome</keyword>
<name>A0ABQ8T3P6_PERAM</name>
<evidence type="ECO:0008006" key="16">
    <source>
        <dbReference type="Google" id="ProtNLM"/>
    </source>
</evidence>
<keyword evidence="10" id="KW-0408">Iron</keyword>
<keyword evidence="6" id="KW-0479">Metal-binding</keyword>
<dbReference type="InterPro" id="IPR050196">
    <property type="entry name" value="Cytochrome_P450_Monoox"/>
</dbReference>
<evidence type="ECO:0000256" key="10">
    <source>
        <dbReference type="ARBA" id="ARBA00023004"/>
    </source>
</evidence>
<dbReference type="PANTHER" id="PTHR24291:SF189">
    <property type="entry name" value="CYTOCHROME P450 4C3-RELATED"/>
    <property type="match status" value="1"/>
</dbReference>
<evidence type="ECO:0000256" key="7">
    <source>
        <dbReference type="ARBA" id="ARBA00022824"/>
    </source>
</evidence>
<dbReference type="Gene3D" id="1.10.630.10">
    <property type="entry name" value="Cytochrome P450"/>
    <property type="match status" value="1"/>
</dbReference>
<dbReference type="InterPro" id="IPR002402">
    <property type="entry name" value="Cyt_P450_E_grp-II"/>
</dbReference>
<evidence type="ECO:0000256" key="13">
    <source>
        <dbReference type="SAM" id="MobiDB-lite"/>
    </source>
</evidence>
<keyword evidence="5" id="KW-0349">Heme</keyword>
<dbReference type="PANTHER" id="PTHR24291">
    <property type="entry name" value="CYTOCHROME P450 FAMILY 4"/>
    <property type="match status" value="1"/>
</dbReference>
<dbReference type="PRINTS" id="PR00464">
    <property type="entry name" value="EP450II"/>
</dbReference>
<comment type="similarity">
    <text evidence="4">Belongs to the cytochrome P450 family.</text>
</comment>
<comment type="subcellular location">
    <subcellularLocation>
        <location evidence="3">Endoplasmic reticulum membrane</location>
        <topology evidence="3">Peripheral membrane protein</topology>
    </subcellularLocation>
    <subcellularLocation>
        <location evidence="2">Microsome membrane</location>
        <topology evidence="2">Peripheral membrane protein</topology>
    </subcellularLocation>
</comment>
<evidence type="ECO:0000256" key="4">
    <source>
        <dbReference type="ARBA" id="ARBA00010617"/>
    </source>
</evidence>
<evidence type="ECO:0000256" key="3">
    <source>
        <dbReference type="ARBA" id="ARBA00004406"/>
    </source>
</evidence>
<keyword evidence="9" id="KW-0560">Oxidoreductase</keyword>
<dbReference type="Pfam" id="PF00067">
    <property type="entry name" value="p450"/>
    <property type="match status" value="1"/>
</dbReference>
<comment type="caution">
    <text evidence="14">The sequence shown here is derived from an EMBL/GenBank/DDBJ whole genome shotgun (WGS) entry which is preliminary data.</text>
</comment>
<dbReference type="EMBL" id="JAJSOF020000017">
    <property type="protein sequence ID" value="KAJ4440542.1"/>
    <property type="molecule type" value="Genomic_DNA"/>
</dbReference>
<evidence type="ECO:0000256" key="11">
    <source>
        <dbReference type="ARBA" id="ARBA00023033"/>
    </source>
</evidence>
<reference evidence="14 15" key="1">
    <citation type="journal article" date="2022" name="Allergy">
        <title>Genome assembly and annotation of Periplaneta americana reveal a comprehensive cockroach allergen profile.</title>
        <authorList>
            <person name="Wang L."/>
            <person name="Xiong Q."/>
            <person name="Saelim N."/>
            <person name="Wang L."/>
            <person name="Nong W."/>
            <person name="Wan A.T."/>
            <person name="Shi M."/>
            <person name="Liu X."/>
            <person name="Cao Q."/>
            <person name="Hui J.H.L."/>
            <person name="Sookrung N."/>
            <person name="Leung T.F."/>
            <person name="Tungtrongchitr A."/>
            <person name="Tsui S.K.W."/>
        </authorList>
    </citation>
    <scope>NUCLEOTIDE SEQUENCE [LARGE SCALE GENOMIC DNA]</scope>
    <source>
        <strain evidence="14">PWHHKU_190912</strain>
    </source>
</reference>
<evidence type="ECO:0000313" key="14">
    <source>
        <dbReference type="EMBL" id="KAJ4440542.1"/>
    </source>
</evidence>
<keyword evidence="7" id="KW-0256">Endoplasmic reticulum</keyword>
<dbReference type="InterPro" id="IPR036396">
    <property type="entry name" value="Cyt_P450_sf"/>
</dbReference>
<dbReference type="SUPFAM" id="SSF48264">
    <property type="entry name" value="Cytochrome P450"/>
    <property type="match status" value="1"/>
</dbReference>
<evidence type="ECO:0000256" key="8">
    <source>
        <dbReference type="ARBA" id="ARBA00022848"/>
    </source>
</evidence>
<keyword evidence="11" id="KW-0503">Monooxygenase</keyword>
<sequence>MSIKKTLNIYKQVNSILIRSASLDGRLELRRDISETSQDNDKDCGQLSSPVDGRIFSFIAYVGKSNYGPLGEKWRVHRKIITPTFHFKILEKYLDVFNKNGQILVERLASHASDQEEFDISSYITSFTLDVITESAMGVSVNAQTDDSSEYAKSVRGMSHVIMIRNFSPWQHSDLIFNLSPLGKLSRKCLTVIHGMTDYVINKRKKEIMQDMKERKCESGEDIVFESSSSSSSASSSLLGL</sequence>
<comment type="cofactor">
    <cofactor evidence="1">
        <name>heme</name>
        <dbReference type="ChEBI" id="CHEBI:30413"/>
    </cofactor>
</comment>
<dbReference type="InterPro" id="IPR001128">
    <property type="entry name" value="Cyt_P450"/>
</dbReference>
<evidence type="ECO:0000256" key="9">
    <source>
        <dbReference type="ARBA" id="ARBA00023002"/>
    </source>
</evidence>
<dbReference type="Proteomes" id="UP001148838">
    <property type="component" value="Unassembled WGS sequence"/>
</dbReference>
<organism evidence="14 15">
    <name type="scientific">Periplaneta americana</name>
    <name type="common">American cockroach</name>
    <name type="synonym">Blatta americana</name>
    <dbReference type="NCBI Taxonomy" id="6978"/>
    <lineage>
        <taxon>Eukaryota</taxon>
        <taxon>Metazoa</taxon>
        <taxon>Ecdysozoa</taxon>
        <taxon>Arthropoda</taxon>
        <taxon>Hexapoda</taxon>
        <taxon>Insecta</taxon>
        <taxon>Pterygota</taxon>
        <taxon>Neoptera</taxon>
        <taxon>Polyneoptera</taxon>
        <taxon>Dictyoptera</taxon>
        <taxon>Blattodea</taxon>
        <taxon>Blattoidea</taxon>
        <taxon>Blattidae</taxon>
        <taxon>Blattinae</taxon>
        <taxon>Periplaneta</taxon>
    </lineage>
</organism>
<keyword evidence="12" id="KW-0472">Membrane</keyword>
<accession>A0ABQ8T3P6</accession>
<evidence type="ECO:0000256" key="6">
    <source>
        <dbReference type="ARBA" id="ARBA00022723"/>
    </source>
</evidence>
<evidence type="ECO:0000256" key="1">
    <source>
        <dbReference type="ARBA" id="ARBA00001971"/>
    </source>
</evidence>
<protein>
    <recommendedName>
        <fullName evidence="16">Cytochrome P450</fullName>
    </recommendedName>
</protein>
<feature type="compositionally biased region" description="Low complexity" evidence="13">
    <location>
        <begin position="227"/>
        <end position="241"/>
    </location>
</feature>
<evidence type="ECO:0000256" key="12">
    <source>
        <dbReference type="ARBA" id="ARBA00023136"/>
    </source>
</evidence>